<dbReference type="GeneID" id="4990978"/>
<evidence type="ECO:0000256" key="1">
    <source>
        <dbReference type="SAM" id="MobiDB-lite"/>
    </source>
</evidence>
<proteinExistence type="predicted"/>
<sequence>MTSTFLLSRLLAALTLSKPLFLTPQATTAAAATRALPSYLHHKHNTTQIQQVQSPNPTRNTHTHPSTPTQSNKCKQKLDPPPLHTPHHLSSPFRLTTNNPNTYTPEDAEGEYYSPYKPKRQWPPDMSKLSPKHQFRLERKYRRRAALKYARPKWVKATKITQWVVIGFVLVYALLFMEWDERGSPFDEIRRTFFAGVKGAFSTPPPPRPVKRSEDESVSYPVQLSYDLNIMTAKLKPLMLTIVEN</sequence>
<dbReference type="AlphaFoldDB" id="A0AAJ6VUI0"/>
<feature type="signal peptide" evidence="2">
    <location>
        <begin position="1"/>
        <end position="17"/>
    </location>
</feature>
<feature type="compositionally biased region" description="Polar residues" evidence="1">
    <location>
        <begin position="46"/>
        <end position="73"/>
    </location>
</feature>
<feature type="chain" id="PRO_5044803390" evidence="2">
    <location>
        <begin position="18"/>
        <end position="245"/>
    </location>
</feature>
<keyword evidence="2" id="KW-0732">Signal</keyword>
<reference evidence="3" key="2">
    <citation type="submission" date="2025-08" db="UniProtKB">
        <authorList>
            <consortium name="RefSeq"/>
        </authorList>
    </citation>
    <scope>IDENTIFICATION</scope>
</reference>
<dbReference type="VEuPathDB" id="FungiDB:An04g05710"/>
<gene>
    <name evidence="3" type="ORF">An04g05710</name>
</gene>
<protein>
    <submittedName>
        <fullName evidence="3">Uncharacterized protein</fullName>
    </submittedName>
</protein>
<evidence type="ECO:0000313" key="3">
    <source>
        <dbReference type="RefSeq" id="XP_001401935.3"/>
    </source>
</evidence>
<name>A0AAJ6VUI0_ASPNG</name>
<evidence type="ECO:0000256" key="2">
    <source>
        <dbReference type="SAM" id="SignalP"/>
    </source>
</evidence>
<dbReference type="KEGG" id="ang:An04g05710"/>
<reference evidence="3" key="1">
    <citation type="submission" date="2025-02" db="EMBL/GenBank/DDBJ databases">
        <authorList>
            <consortium name="NCBI Genome Project"/>
        </authorList>
    </citation>
    <scope>NUCLEOTIDE SEQUENCE</scope>
</reference>
<accession>A0AAJ6VUI0</accession>
<feature type="region of interest" description="Disordered" evidence="1">
    <location>
        <begin position="45"/>
        <end position="100"/>
    </location>
</feature>
<organism evidence="3">
    <name type="scientific">Aspergillus niger</name>
    <dbReference type="NCBI Taxonomy" id="5061"/>
    <lineage>
        <taxon>Eukaryota</taxon>
        <taxon>Fungi</taxon>
        <taxon>Dikarya</taxon>
        <taxon>Ascomycota</taxon>
        <taxon>Pezizomycotina</taxon>
        <taxon>Eurotiomycetes</taxon>
        <taxon>Eurotiomycetidae</taxon>
        <taxon>Eurotiales</taxon>
        <taxon>Aspergillaceae</taxon>
        <taxon>Aspergillus</taxon>
        <taxon>Aspergillus subgen. Circumdati</taxon>
    </lineage>
</organism>
<dbReference type="RefSeq" id="XP_001401935.3">
    <property type="nucleotide sequence ID" value="XM_001401898.3"/>
</dbReference>